<dbReference type="Pfam" id="PF00149">
    <property type="entry name" value="Metallophos"/>
    <property type="match status" value="1"/>
</dbReference>
<comment type="caution">
    <text evidence="6">The sequence shown here is derived from an EMBL/GenBank/DDBJ whole genome shotgun (WGS) entry which is preliminary data.</text>
</comment>
<gene>
    <name evidence="6" type="ORF">EC973_003833</name>
</gene>
<sequence length="656" mass="75123">MIQKNDSSSYNHKYTYVNGIRLHYVDENSSSKNPIILFHGWPDLWFGWREQISFLVQLGYRVIVPTLRGFGETDAPKCPSEYGFKTVSKDIAELLDHLQLPTVTVLGHDWGGLLAWRFTQFYPNRVKAVASFCTPYRPESKEPITLEDIVQRFPNFKYQLYLAKDPAAEKEINAHTRQFFIRLFRPIAEMKAPLIDPESGRIVEGRKQLEKSDALPEQVLDYYVEQYTRSGANGGLNWYRQVEHNNQECKDLDHIIDKPALMVAADRDAALPAKMTEGMKDYIPNLEQHLVKGSGHWILWEKPEECNQILENWLTKKPLMEEIGSRAQLYSTYVPYKEEVATHTRRKKWLWIGLALALFVIAVIAVVVPTVVIINRQQANGQTETNETERPFYAHTVSPYANLTRLTLRNDLQSKERLFVIGDVHGCVDELVQLLNTLNYQSDKDQAILAGDLTAKGPDSLGVIRYAREQGLLCVRGNHDDKVVRFKTFQNFHGVWTNDSDEVLPEGNVKDPLHFGNEHDLIARNMTKDEYDYLASCPLIMELPFLNARVVHGGLDPTITVLEDNDPWTVLNVRNVLKGVPTRDNDHGTHWTQFWKDAQNQSTPVKVYYGHDASRGLDLEADTFGLDSGCVYGRKLSALELRTDQLTQVKCKKYSK</sequence>
<evidence type="ECO:0000256" key="2">
    <source>
        <dbReference type="ARBA" id="ARBA00038334"/>
    </source>
</evidence>
<dbReference type="GO" id="GO:0016787">
    <property type="term" value="F:hydrolase activity"/>
    <property type="evidence" value="ECO:0007669"/>
    <property type="project" value="UniProtKB-KW"/>
</dbReference>
<evidence type="ECO:0000313" key="6">
    <source>
        <dbReference type="EMBL" id="KAF7729755.1"/>
    </source>
</evidence>
<dbReference type="CDD" id="cd00144">
    <property type="entry name" value="MPP_PPP_family"/>
    <property type="match status" value="1"/>
</dbReference>
<feature type="domain" description="AB hydrolase-1" evidence="5">
    <location>
        <begin position="33"/>
        <end position="303"/>
    </location>
</feature>
<evidence type="ECO:0000313" key="7">
    <source>
        <dbReference type="Proteomes" id="UP000605846"/>
    </source>
</evidence>
<evidence type="ECO:0000256" key="1">
    <source>
        <dbReference type="ARBA" id="ARBA00022801"/>
    </source>
</evidence>
<protein>
    <submittedName>
        <fullName evidence="6">Uncharacterized protein</fullName>
    </submittedName>
</protein>
<dbReference type="EMBL" id="JABAYA010000022">
    <property type="protein sequence ID" value="KAF7729755.1"/>
    <property type="molecule type" value="Genomic_DNA"/>
</dbReference>
<accession>A0A8H7BSV9</accession>
<dbReference type="PRINTS" id="PR00412">
    <property type="entry name" value="EPOXHYDRLASE"/>
</dbReference>
<comment type="similarity">
    <text evidence="2">Belongs to the AB hydrolase superfamily. Epoxide hydrolase family.</text>
</comment>
<dbReference type="Pfam" id="PF00561">
    <property type="entry name" value="Abhydrolase_1"/>
    <property type="match status" value="1"/>
</dbReference>
<dbReference type="InterPro" id="IPR000639">
    <property type="entry name" value="Epox_hydrolase-like"/>
</dbReference>
<dbReference type="OrthoDB" id="10267127at2759"/>
<proteinExistence type="inferred from homology"/>
<dbReference type="InterPro" id="IPR029058">
    <property type="entry name" value="AB_hydrolase_fold"/>
</dbReference>
<keyword evidence="3" id="KW-0812">Transmembrane</keyword>
<reference evidence="6" key="1">
    <citation type="submission" date="2020-01" db="EMBL/GenBank/DDBJ databases">
        <title>Genome Sequencing of Three Apophysomyces-Like Fungal Strains Confirms a Novel Fungal Genus in the Mucoromycota with divergent Burkholderia-like Endosymbiotic Bacteria.</title>
        <authorList>
            <person name="Stajich J.E."/>
            <person name="Macias A.M."/>
            <person name="Carter-House D."/>
            <person name="Lovett B."/>
            <person name="Kasson L.R."/>
            <person name="Berry K."/>
            <person name="Grigoriev I."/>
            <person name="Chang Y."/>
            <person name="Spatafora J."/>
            <person name="Kasson M.T."/>
        </authorList>
    </citation>
    <scope>NUCLEOTIDE SEQUENCE</scope>
    <source>
        <strain evidence="6">NRRL A-21654</strain>
    </source>
</reference>
<keyword evidence="7" id="KW-1185">Reference proteome</keyword>
<dbReference type="Gene3D" id="3.40.50.1820">
    <property type="entry name" value="alpha/beta hydrolase"/>
    <property type="match status" value="1"/>
</dbReference>
<evidence type="ECO:0000259" key="4">
    <source>
        <dbReference type="Pfam" id="PF00149"/>
    </source>
</evidence>
<name>A0A8H7BSV9_9FUNG</name>
<feature type="transmembrane region" description="Helical" evidence="3">
    <location>
        <begin position="349"/>
        <end position="374"/>
    </location>
</feature>
<dbReference type="AlphaFoldDB" id="A0A8H7BSV9"/>
<evidence type="ECO:0000256" key="3">
    <source>
        <dbReference type="SAM" id="Phobius"/>
    </source>
</evidence>
<keyword evidence="3" id="KW-0472">Membrane</keyword>
<dbReference type="PANTHER" id="PTHR43329">
    <property type="entry name" value="EPOXIDE HYDROLASE"/>
    <property type="match status" value="1"/>
</dbReference>
<dbReference type="InterPro" id="IPR004843">
    <property type="entry name" value="Calcineurin-like_PHP"/>
</dbReference>
<dbReference type="Gene3D" id="3.60.21.10">
    <property type="match status" value="1"/>
</dbReference>
<keyword evidence="1" id="KW-0378">Hydrolase</keyword>
<dbReference type="SUPFAM" id="SSF56300">
    <property type="entry name" value="Metallo-dependent phosphatases"/>
    <property type="match status" value="1"/>
</dbReference>
<dbReference type="InterPro" id="IPR000073">
    <property type="entry name" value="AB_hydrolase_1"/>
</dbReference>
<dbReference type="SUPFAM" id="SSF53474">
    <property type="entry name" value="alpha/beta-Hydrolases"/>
    <property type="match status" value="1"/>
</dbReference>
<dbReference type="Proteomes" id="UP000605846">
    <property type="component" value="Unassembled WGS sequence"/>
</dbReference>
<organism evidence="6 7">
    <name type="scientific">Apophysomyces ossiformis</name>
    <dbReference type="NCBI Taxonomy" id="679940"/>
    <lineage>
        <taxon>Eukaryota</taxon>
        <taxon>Fungi</taxon>
        <taxon>Fungi incertae sedis</taxon>
        <taxon>Mucoromycota</taxon>
        <taxon>Mucoromycotina</taxon>
        <taxon>Mucoromycetes</taxon>
        <taxon>Mucorales</taxon>
        <taxon>Mucorineae</taxon>
        <taxon>Mucoraceae</taxon>
        <taxon>Apophysomyces</taxon>
    </lineage>
</organism>
<keyword evidence="3" id="KW-1133">Transmembrane helix</keyword>
<evidence type="ECO:0000259" key="5">
    <source>
        <dbReference type="Pfam" id="PF00561"/>
    </source>
</evidence>
<feature type="domain" description="Calcineurin-like phosphoesterase" evidence="4">
    <location>
        <begin position="417"/>
        <end position="615"/>
    </location>
</feature>
<dbReference type="InterPro" id="IPR029052">
    <property type="entry name" value="Metallo-depent_PP-like"/>
</dbReference>